<comment type="function">
    <text evidence="1">Allows the formation of correctly charged Asn-tRNA(Asn) or Gln-tRNA(Gln) through the transamidation of misacylated Asp-tRNA(Asn) or Glu-tRNA(Gln) in organisms which lack either or both of asparaginyl-tRNA or glutaminyl-tRNA synthetases. The reaction takes place in the presence of glutamine and ATP through an activated phospho-Asp-tRNA(Asn) or phospho-Glu-tRNA(Gln).</text>
</comment>
<dbReference type="PANTHER" id="PTHR15004:SF0">
    <property type="entry name" value="GLUTAMYL-TRNA(GLN) AMIDOTRANSFERASE SUBUNIT C, MITOCHONDRIAL"/>
    <property type="match status" value="1"/>
</dbReference>
<dbReference type="EC" id="6.3.5.-" evidence="1"/>
<dbReference type="Pfam" id="PF02686">
    <property type="entry name" value="GatC"/>
    <property type="match status" value="1"/>
</dbReference>
<dbReference type="InterPro" id="IPR036113">
    <property type="entry name" value="Asp/Glu-ADT_sf_sub_c"/>
</dbReference>
<sequence length="92" mass="10132">MTEDAVTPEAVRHVAALARVDLEDDEVDQFTEQFADILAAFETLDSVPDVDTDADLTNVMRADEVRESLETDAALRNAPDSEDDYFKGPNVS</sequence>
<comment type="catalytic activity">
    <reaction evidence="1">
        <text>L-glutamyl-tRNA(Gln) + L-glutamine + ATP + H2O = L-glutaminyl-tRNA(Gln) + L-glutamate + ADP + phosphate + H(+)</text>
        <dbReference type="Rhea" id="RHEA:17521"/>
        <dbReference type="Rhea" id="RHEA-COMP:9681"/>
        <dbReference type="Rhea" id="RHEA-COMP:9684"/>
        <dbReference type="ChEBI" id="CHEBI:15377"/>
        <dbReference type="ChEBI" id="CHEBI:15378"/>
        <dbReference type="ChEBI" id="CHEBI:29985"/>
        <dbReference type="ChEBI" id="CHEBI:30616"/>
        <dbReference type="ChEBI" id="CHEBI:43474"/>
        <dbReference type="ChEBI" id="CHEBI:58359"/>
        <dbReference type="ChEBI" id="CHEBI:78520"/>
        <dbReference type="ChEBI" id="CHEBI:78521"/>
        <dbReference type="ChEBI" id="CHEBI:456216"/>
    </reaction>
</comment>
<dbReference type="HAMAP" id="MF_00122">
    <property type="entry name" value="GatC"/>
    <property type="match status" value="1"/>
</dbReference>
<dbReference type="GO" id="GO:0005524">
    <property type="term" value="F:ATP binding"/>
    <property type="evidence" value="ECO:0007669"/>
    <property type="project" value="UniProtKB-KW"/>
</dbReference>
<dbReference type="AlphaFoldDB" id="A0A9E7N7R9"/>
<keyword evidence="1" id="KW-0067">ATP-binding</keyword>
<dbReference type="InterPro" id="IPR003837">
    <property type="entry name" value="GatC"/>
</dbReference>
<keyword evidence="1" id="KW-0547">Nucleotide-binding</keyword>
<feature type="region of interest" description="Disordered" evidence="2">
    <location>
        <begin position="70"/>
        <end position="92"/>
    </location>
</feature>
<keyword evidence="1" id="KW-0648">Protein biosynthesis</keyword>
<comment type="subunit">
    <text evidence="1">Heterotrimer of A, B and C subunits.</text>
</comment>
<comment type="catalytic activity">
    <reaction evidence="1">
        <text>L-aspartyl-tRNA(Asn) + L-glutamine + ATP + H2O = L-asparaginyl-tRNA(Asn) + L-glutamate + ADP + phosphate + 2 H(+)</text>
        <dbReference type="Rhea" id="RHEA:14513"/>
        <dbReference type="Rhea" id="RHEA-COMP:9674"/>
        <dbReference type="Rhea" id="RHEA-COMP:9677"/>
        <dbReference type="ChEBI" id="CHEBI:15377"/>
        <dbReference type="ChEBI" id="CHEBI:15378"/>
        <dbReference type="ChEBI" id="CHEBI:29985"/>
        <dbReference type="ChEBI" id="CHEBI:30616"/>
        <dbReference type="ChEBI" id="CHEBI:43474"/>
        <dbReference type="ChEBI" id="CHEBI:58359"/>
        <dbReference type="ChEBI" id="CHEBI:78515"/>
        <dbReference type="ChEBI" id="CHEBI:78516"/>
        <dbReference type="ChEBI" id="CHEBI:456216"/>
    </reaction>
</comment>
<dbReference type="RefSeq" id="WP_254157170.1">
    <property type="nucleotide sequence ID" value="NZ_CP100355.1"/>
</dbReference>
<dbReference type="EMBL" id="CP100355">
    <property type="protein sequence ID" value="UTF53040.1"/>
    <property type="molecule type" value="Genomic_DNA"/>
</dbReference>
<evidence type="ECO:0000256" key="1">
    <source>
        <dbReference type="HAMAP-Rule" id="MF_00122"/>
    </source>
</evidence>
<dbReference type="GO" id="GO:0006412">
    <property type="term" value="P:translation"/>
    <property type="evidence" value="ECO:0007669"/>
    <property type="project" value="UniProtKB-UniRule"/>
</dbReference>
<reference evidence="3" key="1">
    <citation type="submission" date="2022-06" db="EMBL/GenBank/DDBJ databases">
        <title>Diverse halophilic archaea isolated from saline environments.</title>
        <authorList>
            <person name="Cui H.-L."/>
        </authorList>
    </citation>
    <scope>NUCLEOTIDE SEQUENCE</scope>
    <source>
        <strain evidence="3">WLHS1</strain>
    </source>
</reference>
<dbReference type="SUPFAM" id="SSF141000">
    <property type="entry name" value="Glu-tRNAGln amidotransferase C subunit"/>
    <property type="match status" value="1"/>
</dbReference>
<evidence type="ECO:0000313" key="4">
    <source>
        <dbReference type="Proteomes" id="UP001056855"/>
    </source>
</evidence>
<dbReference type="GO" id="GO:0050567">
    <property type="term" value="F:glutaminyl-tRNA synthase (glutamine-hydrolyzing) activity"/>
    <property type="evidence" value="ECO:0007669"/>
    <property type="project" value="UniProtKB-UniRule"/>
</dbReference>
<dbReference type="PANTHER" id="PTHR15004">
    <property type="entry name" value="GLUTAMYL-TRNA(GLN) AMIDOTRANSFERASE SUBUNIT C, MITOCHONDRIAL"/>
    <property type="match status" value="1"/>
</dbReference>
<keyword evidence="1" id="KW-0436">Ligase</keyword>
<dbReference type="Gene3D" id="1.10.20.60">
    <property type="entry name" value="Glu-tRNAGln amidotransferase C subunit, N-terminal domain"/>
    <property type="match status" value="1"/>
</dbReference>
<comment type="similarity">
    <text evidence="1">Belongs to the GatC family.</text>
</comment>
<dbReference type="GeneID" id="73291351"/>
<protein>
    <recommendedName>
        <fullName evidence="1">Aspartyl/glutamyl-tRNA(Asn/Gln) amidotransferase subunit C</fullName>
        <shortName evidence="1">Asp/Glu-ADT subunit C</shortName>
        <ecNumber evidence="1">6.3.5.-</ecNumber>
    </recommendedName>
</protein>
<dbReference type="Proteomes" id="UP001056855">
    <property type="component" value="Chromosome"/>
</dbReference>
<proteinExistence type="inferred from homology"/>
<evidence type="ECO:0000313" key="3">
    <source>
        <dbReference type="EMBL" id="UTF53040.1"/>
    </source>
</evidence>
<accession>A0A9E7N7R9</accession>
<dbReference type="GO" id="GO:0006450">
    <property type="term" value="P:regulation of translational fidelity"/>
    <property type="evidence" value="ECO:0007669"/>
    <property type="project" value="InterPro"/>
</dbReference>
<keyword evidence="4" id="KW-1185">Reference proteome</keyword>
<name>A0A9E7N7R9_9EURY</name>
<dbReference type="NCBIfam" id="TIGR00135">
    <property type="entry name" value="gatC"/>
    <property type="match status" value="1"/>
</dbReference>
<evidence type="ECO:0000256" key="2">
    <source>
        <dbReference type="SAM" id="MobiDB-lite"/>
    </source>
</evidence>
<organism evidence="3 4">
    <name type="scientific">Natronosalvus rutilus</name>
    <dbReference type="NCBI Taxonomy" id="2953753"/>
    <lineage>
        <taxon>Archaea</taxon>
        <taxon>Methanobacteriati</taxon>
        <taxon>Methanobacteriota</taxon>
        <taxon>Stenosarchaea group</taxon>
        <taxon>Halobacteria</taxon>
        <taxon>Halobacteriales</taxon>
        <taxon>Natrialbaceae</taxon>
        <taxon>Natronosalvus</taxon>
    </lineage>
</organism>
<gene>
    <name evidence="1 3" type="primary">gatC</name>
    <name evidence="3" type="ORF">NGM29_14855</name>
</gene>
<dbReference type="KEGG" id="sawl:NGM29_14855"/>
<dbReference type="GO" id="GO:0070681">
    <property type="term" value="P:glutaminyl-tRNAGln biosynthesis via transamidation"/>
    <property type="evidence" value="ECO:0007669"/>
    <property type="project" value="TreeGrafter"/>
</dbReference>